<dbReference type="EMBL" id="MRUL01000002">
    <property type="protein sequence ID" value="OON41468.1"/>
    <property type="molecule type" value="Genomic_DNA"/>
</dbReference>
<evidence type="ECO:0000313" key="2">
    <source>
        <dbReference type="EMBL" id="OON41468.1"/>
    </source>
</evidence>
<name>A0A1S8YRD5_9GAMM</name>
<organism evidence="2 3">
    <name type="scientific">Izhakiella australiensis</name>
    <dbReference type="NCBI Taxonomy" id="1926881"/>
    <lineage>
        <taxon>Bacteria</taxon>
        <taxon>Pseudomonadati</taxon>
        <taxon>Pseudomonadota</taxon>
        <taxon>Gammaproteobacteria</taxon>
        <taxon>Enterobacterales</taxon>
        <taxon>Erwiniaceae</taxon>
        <taxon>Izhakiella</taxon>
    </lineage>
</organism>
<keyword evidence="1" id="KW-0472">Membrane</keyword>
<feature type="transmembrane region" description="Helical" evidence="1">
    <location>
        <begin position="62"/>
        <end position="91"/>
    </location>
</feature>
<keyword evidence="1" id="KW-1133">Transmembrane helix</keyword>
<keyword evidence="3" id="KW-1185">Reference proteome</keyword>
<comment type="caution">
    <text evidence="2">The sequence shown here is derived from an EMBL/GenBank/DDBJ whole genome shotgun (WGS) entry which is preliminary data.</text>
</comment>
<evidence type="ECO:0000256" key="1">
    <source>
        <dbReference type="SAM" id="Phobius"/>
    </source>
</evidence>
<dbReference type="RefSeq" id="WP_078001721.1">
    <property type="nucleotide sequence ID" value="NZ_MRUL01000002.1"/>
</dbReference>
<evidence type="ECO:0000313" key="3">
    <source>
        <dbReference type="Proteomes" id="UP000190667"/>
    </source>
</evidence>
<protein>
    <submittedName>
        <fullName evidence="2">Holin</fullName>
    </submittedName>
</protein>
<reference evidence="2 3" key="1">
    <citation type="submission" date="2016-12" db="EMBL/GenBank/DDBJ databases">
        <title>Izhakiella australiana sp. nov. of genus Izhakiella isolated from Australian desert.</title>
        <authorList>
            <person name="Ji M."/>
        </authorList>
    </citation>
    <scope>NUCLEOTIDE SEQUENCE [LARGE SCALE GENOMIC DNA]</scope>
    <source>
        <strain evidence="2 3">D4N98</strain>
    </source>
</reference>
<dbReference type="OrthoDB" id="6455699at2"/>
<dbReference type="Proteomes" id="UP000190667">
    <property type="component" value="Unassembled WGS sequence"/>
</dbReference>
<dbReference type="Pfam" id="PF05449">
    <property type="entry name" value="Phage_holin_3_7"/>
    <property type="match status" value="1"/>
</dbReference>
<sequence length="96" mass="11120">MMLSDLMVWSNVMICSAIVIRLMFFKRPDSQHQWWAAWLAYVIILAYASVPFRFLFAHYGPIHWASLLINSILCAAVFRANGNIAVIFYVLKPGRR</sequence>
<dbReference type="STRING" id="1926881.BTJ39_05795"/>
<proteinExistence type="predicted"/>
<dbReference type="InterPro" id="IPR008473">
    <property type="entry name" value="Phage_holin_3_7"/>
</dbReference>
<keyword evidence="1" id="KW-0812">Transmembrane</keyword>
<dbReference type="AlphaFoldDB" id="A0A1S8YRD5"/>
<feature type="transmembrane region" description="Helical" evidence="1">
    <location>
        <begin position="36"/>
        <end position="56"/>
    </location>
</feature>
<feature type="transmembrane region" description="Helical" evidence="1">
    <location>
        <begin position="6"/>
        <end position="24"/>
    </location>
</feature>
<accession>A0A1S8YRD5</accession>
<gene>
    <name evidence="2" type="ORF">BTJ39_05795</name>
</gene>